<evidence type="ECO:0000313" key="5">
    <source>
        <dbReference type="Proteomes" id="UP000183859"/>
    </source>
</evidence>
<sequence>MDARLLTPEDWLDLALQELKAHGYNALRAQPLANKLSVTRGSFYHHFESLEVFHAAVIAHWAKMTSGQIALAAQDIDDATEALDDLLQKTLCSGEALERAIRSWSTVKPMVAEAVERIDQERIDIAETLLCRTGLPKSVSLARAKLLYWAAIGRLMLPFPQNNVLSRVEISDLAALMSTKSYT</sequence>
<reference evidence="5" key="1">
    <citation type="submission" date="2016-07" db="EMBL/GenBank/DDBJ databases">
        <title>Phaeobacter portensis sp. nov., a tropodithietic acid producing bacterium isolated from a German harbor.</title>
        <authorList>
            <person name="Freese H.M."/>
            <person name="Bunk B."/>
            <person name="Breider S."/>
            <person name="Brinkhoff T."/>
        </authorList>
    </citation>
    <scope>NUCLEOTIDE SEQUENCE [LARGE SCALE GENOMIC DNA]</scope>
    <source>
        <strain evidence="5">P97</strain>
    </source>
</reference>
<dbReference type="Pfam" id="PF00440">
    <property type="entry name" value="TetR_N"/>
    <property type="match status" value="1"/>
</dbReference>
<name>A0A1L3I5R9_9RHOB</name>
<protein>
    <submittedName>
        <fullName evidence="4">Transcriptional regulator, TetR family</fullName>
    </submittedName>
</protein>
<dbReference type="GO" id="GO:0003677">
    <property type="term" value="F:DNA binding"/>
    <property type="evidence" value="ECO:0007669"/>
    <property type="project" value="UniProtKB-UniRule"/>
</dbReference>
<keyword evidence="1 2" id="KW-0238">DNA-binding</keyword>
<dbReference type="PROSITE" id="PS50977">
    <property type="entry name" value="HTH_TETR_2"/>
    <property type="match status" value="1"/>
</dbReference>
<dbReference type="InterPro" id="IPR001647">
    <property type="entry name" value="HTH_TetR"/>
</dbReference>
<keyword evidence="5" id="KW-1185">Reference proteome</keyword>
<dbReference type="SUPFAM" id="SSF46689">
    <property type="entry name" value="Homeodomain-like"/>
    <property type="match status" value="1"/>
</dbReference>
<dbReference type="RefSeq" id="WP_072504954.1">
    <property type="nucleotide sequence ID" value="NZ_CP016364.1"/>
</dbReference>
<dbReference type="Proteomes" id="UP000183859">
    <property type="component" value="Chromosome"/>
</dbReference>
<organism evidence="4 5">
    <name type="scientific">Phaeobacter porticola</name>
    <dbReference type="NCBI Taxonomy" id="1844006"/>
    <lineage>
        <taxon>Bacteria</taxon>
        <taxon>Pseudomonadati</taxon>
        <taxon>Pseudomonadota</taxon>
        <taxon>Alphaproteobacteria</taxon>
        <taxon>Rhodobacterales</taxon>
        <taxon>Roseobacteraceae</taxon>
        <taxon>Phaeobacter</taxon>
    </lineage>
</organism>
<dbReference type="OrthoDB" id="3218408at2"/>
<evidence type="ECO:0000259" key="3">
    <source>
        <dbReference type="PROSITE" id="PS50977"/>
    </source>
</evidence>
<feature type="DNA-binding region" description="H-T-H motif" evidence="2">
    <location>
        <begin position="28"/>
        <end position="47"/>
    </location>
</feature>
<accession>A0A1L3I5R9</accession>
<evidence type="ECO:0000256" key="1">
    <source>
        <dbReference type="ARBA" id="ARBA00023125"/>
    </source>
</evidence>
<dbReference type="STRING" id="1844006.PhaeoP97_02048"/>
<dbReference type="KEGG" id="php:PhaeoP97_02048"/>
<dbReference type="Gene3D" id="1.10.357.10">
    <property type="entry name" value="Tetracycline Repressor, domain 2"/>
    <property type="match status" value="1"/>
</dbReference>
<dbReference type="InterPro" id="IPR009057">
    <property type="entry name" value="Homeodomain-like_sf"/>
</dbReference>
<proteinExistence type="predicted"/>
<gene>
    <name evidence="4" type="ORF">PhaeoP97_02048</name>
</gene>
<evidence type="ECO:0000256" key="2">
    <source>
        <dbReference type="PROSITE-ProRule" id="PRU00335"/>
    </source>
</evidence>
<dbReference type="AlphaFoldDB" id="A0A1L3I5R9"/>
<feature type="domain" description="HTH tetR-type" evidence="3">
    <location>
        <begin position="5"/>
        <end position="65"/>
    </location>
</feature>
<dbReference type="EMBL" id="CP016364">
    <property type="protein sequence ID" value="APG47448.1"/>
    <property type="molecule type" value="Genomic_DNA"/>
</dbReference>
<evidence type="ECO:0000313" key="4">
    <source>
        <dbReference type="EMBL" id="APG47448.1"/>
    </source>
</evidence>